<evidence type="ECO:0000313" key="2">
    <source>
        <dbReference type="Proteomes" id="UP000298616"/>
    </source>
</evidence>
<dbReference type="KEGG" id="fpf:DCC35_09900"/>
<dbReference type="EMBL" id="CP028923">
    <property type="protein sequence ID" value="QCK15036.1"/>
    <property type="molecule type" value="Genomic_DNA"/>
</dbReference>
<dbReference type="OrthoDB" id="1493099at2"/>
<protein>
    <recommendedName>
        <fullName evidence="3">Lipoprotein</fullName>
    </recommendedName>
</protein>
<proteinExistence type="predicted"/>
<dbReference type="RefSeq" id="WP_137090622.1">
    <property type="nucleotide sequence ID" value="NZ_CP028923.1"/>
</dbReference>
<evidence type="ECO:0000313" key="1">
    <source>
        <dbReference type="EMBL" id="QCK15036.1"/>
    </source>
</evidence>
<evidence type="ECO:0008006" key="3">
    <source>
        <dbReference type="Google" id="ProtNLM"/>
    </source>
</evidence>
<dbReference type="PROSITE" id="PS51257">
    <property type="entry name" value="PROKAR_LIPOPROTEIN"/>
    <property type="match status" value="1"/>
</dbReference>
<gene>
    <name evidence="1" type="ORF">DCC35_09900</name>
</gene>
<keyword evidence="2" id="KW-1185">Reference proteome</keyword>
<dbReference type="AlphaFoldDB" id="A0A4D7JSI1"/>
<sequence>MKLAFRFKEGFNFLSIIGLSLVLFTACMNNGPVKLPLEQIDESTRSYGSHIVQDILKSIRSDEGAHYLIEKEYITPKIYQGIRNSGSAFGESYFLINMMLGNVKSYKLFGGEQTQIIKSLRYKLKVENQDLKFVELKIDLNAEDDLAGYYLYVTSKDGKLKHENLLPKIVLR</sequence>
<organism evidence="1 2">
    <name type="scientific">Mangrovivirga cuniculi</name>
    <dbReference type="NCBI Taxonomy" id="2715131"/>
    <lineage>
        <taxon>Bacteria</taxon>
        <taxon>Pseudomonadati</taxon>
        <taxon>Bacteroidota</taxon>
        <taxon>Cytophagia</taxon>
        <taxon>Cytophagales</taxon>
        <taxon>Mangrovivirgaceae</taxon>
        <taxon>Mangrovivirga</taxon>
    </lineage>
</organism>
<dbReference type="Proteomes" id="UP000298616">
    <property type="component" value="Chromosome"/>
</dbReference>
<accession>A0A4D7JSI1</accession>
<name>A0A4D7JSI1_9BACT</name>
<reference evidence="1 2" key="1">
    <citation type="submission" date="2018-04" db="EMBL/GenBank/DDBJ databases">
        <title>Complete genome uncultured novel isolate.</title>
        <authorList>
            <person name="Merlino G."/>
        </authorList>
    </citation>
    <scope>NUCLEOTIDE SEQUENCE [LARGE SCALE GENOMIC DNA]</scope>
    <source>
        <strain evidence="2">R1DC9</strain>
    </source>
</reference>